<accession>G7W612</accession>
<dbReference type="Proteomes" id="UP000006346">
    <property type="component" value="Chromosome"/>
</dbReference>
<dbReference type="EMBL" id="CP003108">
    <property type="protein sequence ID" value="AET67388.1"/>
    <property type="molecule type" value="Genomic_DNA"/>
</dbReference>
<evidence type="ECO:0000313" key="4">
    <source>
        <dbReference type="Proteomes" id="UP000006346"/>
    </source>
</evidence>
<proteinExistence type="inferred from homology"/>
<dbReference type="OrthoDB" id="152484at2"/>
<reference evidence="4" key="1">
    <citation type="submission" date="2011-11" db="EMBL/GenBank/DDBJ databases">
        <title>Complete sequence of Desulfosporosinus orientis DSM 765.</title>
        <authorList>
            <person name="Lucas S."/>
            <person name="Han J."/>
            <person name="Lapidus A."/>
            <person name="Cheng J.-F."/>
            <person name="Goodwin L."/>
            <person name="Pitluck S."/>
            <person name="Peters L."/>
            <person name="Ovchinnikova G."/>
            <person name="Teshima H."/>
            <person name="Detter J.C."/>
            <person name="Han C."/>
            <person name="Tapia R."/>
            <person name="Land M."/>
            <person name="Hauser L."/>
            <person name="Kyrpides N."/>
            <person name="Ivanova N."/>
            <person name="Pagani I."/>
            <person name="Pester M."/>
            <person name="Spring S."/>
            <person name="Ollivier B."/>
            <person name="Rattei T."/>
            <person name="Klenk H.-P."/>
            <person name="Wagner M."/>
            <person name="Loy A."/>
            <person name="Woyke T."/>
        </authorList>
    </citation>
    <scope>NUCLEOTIDE SEQUENCE [LARGE SCALE GENOMIC DNA]</scope>
    <source>
        <strain evidence="4">ATCC 19365 / DSM 765 / NCIMB 8382 / VKM B-1628</strain>
    </source>
</reference>
<protein>
    <submittedName>
        <fullName evidence="3">Universal stress protein UspA-like protein</fullName>
    </submittedName>
</protein>
<evidence type="ECO:0000259" key="2">
    <source>
        <dbReference type="Pfam" id="PF00582"/>
    </source>
</evidence>
<dbReference type="CDD" id="cd00293">
    <property type="entry name" value="USP-like"/>
    <property type="match status" value="1"/>
</dbReference>
<dbReference type="PANTHER" id="PTHR46268:SF6">
    <property type="entry name" value="UNIVERSAL STRESS PROTEIN UP12"/>
    <property type="match status" value="1"/>
</dbReference>
<evidence type="ECO:0000313" key="3">
    <source>
        <dbReference type="EMBL" id="AET67388.1"/>
    </source>
</evidence>
<dbReference type="InterPro" id="IPR006015">
    <property type="entry name" value="Universal_stress_UspA"/>
</dbReference>
<dbReference type="Gene3D" id="3.40.50.620">
    <property type="entry name" value="HUPs"/>
    <property type="match status" value="1"/>
</dbReference>
<name>G7W612_DESOD</name>
<dbReference type="Pfam" id="PF00582">
    <property type="entry name" value="Usp"/>
    <property type="match status" value="1"/>
</dbReference>
<dbReference type="RefSeq" id="WP_014184207.1">
    <property type="nucleotide sequence ID" value="NC_016584.1"/>
</dbReference>
<dbReference type="eggNOG" id="COG0589">
    <property type="taxonomic scope" value="Bacteria"/>
</dbReference>
<dbReference type="STRING" id="768706.Desor_1749"/>
<evidence type="ECO:0000256" key="1">
    <source>
        <dbReference type="ARBA" id="ARBA00008791"/>
    </source>
</evidence>
<dbReference type="PRINTS" id="PR01438">
    <property type="entry name" value="UNVRSLSTRESS"/>
</dbReference>
<dbReference type="AlphaFoldDB" id="G7W612"/>
<dbReference type="PANTHER" id="PTHR46268">
    <property type="entry name" value="STRESS RESPONSE PROTEIN NHAX"/>
    <property type="match status" value="1"/>
</dbReference>
<sequence>MTNSNALKVLLYADGSPHSLSAAVYAASLFSNLPDMQLTILSVEESVSGAIEREYNLLETWSSNHSSVWMGHVMNKEGTQEEAEYSEILTVTNKIFARRGYNVNRQIIYANYNIPDITKAIIDYAAKKHFGLIIMGTRGLSNLKGLIYGSLAHNVLNKSDIPVMLIKKLPQDFIDEYCCLGDEE</sequence>
<feature type="domain" description="UspA" evidence="2">
    <location>
        <begin position="8"/>
        <end position="167"/>
    </location>
</feature>
<dbReference type="PATRIC" id="fig|768706.3.peg.1753"/>
<dbReference type="InterPro" id="IPR014729">
    <property type="entry name" value="Rossmann-like_a/b/a_fold"/>
</dbReference>
<reference evidence="3 4" key="2">
    <citation type="journal article" date="2012" name="J. Bacteriol.">
        <title>Complete genome sequences of Desulfosporosinus orientis DSM765T, Desulfosporosinus youngiae DSM17734T, Desulfosporosinus meridiei DSM13257T, and Desulfosporosinus acidiphilus DSM22704T.</title>
        <authorList>
            <person name="Pester M."/>
            <person name="Brambilla E."/>
            <person name="Alazard D."/>
            <person name="Rattei T."/>
            <person name="Weinmaier T."/>
            <person name="Han J."/>
            <person name="Lucas S."/>
            <person name="Lapidus A."/>
            <person name="Cheng J.F."/>
            <person name="Goodwin L."/>
            <person name="Pitluck S."/>
            <person name="Peters L."/>
            <person name="Ovchinnikova G."/>
            <person name="Teshima H."/>
            <person name="Detter J.C."/>
            <person name="Han C.S."/>
            <person name="Tapia R."/>
            <person name="Land M.L."/>
            <person name="Hauser L."/>
            <person name="Kyrpides N.C."/>
            <person name="Ivanova N.N."/>
            <person name="Pagani I."/>
            <person name="Huntmann M."/>
            <person name="Wei C.L."/>
            <person name="Davenport K.W."/>
            <person name="Daligault H."/>
            <person name="Chain P.S."/>
            <person name="Chen A."/>
            <person name="Mavromatis K."/>
            <person name="Markowitz V."/>
            <person name="Szeto E."/>
            <person name="Mikhailova N."/>
            <person name="Pati A."/>
            <person name="Wagner M."/>
            <person name="Woyke T."/>
            <person name="Ollivier B."/>
            <person name="Klenk H.P."/>
            <person name="Spring S."/>
            <person name="Loy A."/>
        </authorList>
    </citation>
    <scope>NUCLEOTIDE SEQUENCE [LARGE SCALE GENOMIC DNA]</scope>
    <source>
        <strain evidence="4">ATCC 19365 / DSM 765 / NCIMB 8382 / VKM B-1628</strain>
    </source>
</reference>
<comment type="similarity">
    <text evidence="1">Belongs to the universal stress protein A family.</text>
</comment>
<dbReference type="SUPFAM" id="SSF52402">
    <property type="entry name" value="Adenine nucleotide alpha hydrolases-like"/>
    <property type="match status" value="1"/>
</dbReference>
<dbReference type="HOGENOM" id="CLU_049301_16_2_9"/>
<dbReference type="KEGG" id="dor:Desor_1749"/>
<gene>
    <name evidence="3" type="ordered locus">Desor_1749</name>
</gene>
<organism evidence="3 4">
    <name type="scientific">Desulfosporosinus orientis (strain ATCC 19365 / DSM 765 / NCIMB 8382 / VKM B-1628 / Singapore I)</name>
    <name type="common">Desulfotomaculum orientis</name>
    <dbReference type="NCBI Taxonomy" id="768706"/>
    <lineage>
        <taxon>Bacteria</taxon>
        <taxon>Bacillati</taxon>
        <taxon>Bacillota</taxon>
        <taxon>Clostridia</taxon>
        <taxon>Eubacteriales</taxon>
        <taxon>Desulfitobacteriaceae</taxon>
        <taxon>Desulfosporosinus</taxon>
    </lineage>
</organism>
<dbReference type="InterPro" id="IPR006016">
    <property type="entry name" value="UspA"/>
</dbReference>
<keyword evidence="4" id="KW-1185">Reference proteome</keyword>